<dbReference type="PANTHER" id="PTHR11851:SF49">
    <property type="entry name" value="MITOCHONDRIAL-PROCESSING PEPTIDASE SUBUNIT ALPHA"/>
    <property type="match status" value="1"/>
</dbReference>
<comment type="similarity">
    <text evidence="1">Belongs to the peptidase M16 family.</text>
</comment>
<organism evidence="4 5">
    <name type="scientific">Desertihabitans brevis</name>
    <dbReference type="NCBI Taxonomy" id="2268447"/>
    <lineage>
        <taxon>Bacteria</taxon>
        <taxon>Bacillati</taxon>
        <taxon>Actinomycetota</taxon>
        <taxon>Actinomycetes</taxon>
        <taxon>Propionibacteriales</taxon>
        <taxon>Propionibacteriaceae</taxon>
        <taxon>Desertihabitans</taxon>
    </lineage>
</organism>
<dbReference type="GO" id="GO:0046872">
    <property type="term" value="F:metal ion binding"/>
    <property type="evidence" value="ECO:0007669"/>
    <property type="project" value="InterPro"/>
</dbReference>
<name>A0A367YYI7_9ACTN</name>
<evidence type="ECO:0000313" key="5">
    <source>
        <dbReference type="Proteomes" id="UP000252770"/>
    </source>
</evidence>
<dbReference type="Pfam" id="PF05193">
    <property type="entry name" value="Peptidase_M16_C"/>
    <property type="match status" value="1"/>
</dbReference>
<dbReference type="AlphaFoldDB" id="A0A367YYI7"/>
<keyword evidence="5" id="KW-1185">Reference proteome</keyword>
<dbReference type="SUPFAM" id="SSF63411">
    <property type="entry name" value="LuxS/MPP-like metallohydrolase"/>
    <property type="match status" value="2"/>
</dbReference>
<dbReference type="InterPro" id="IPR011249">
    <property type="entry name" value="Metalloenz_LuxS/M16"/>
</dbReference>
<dbReference type="PANTHER" id="PTHR11851">
    <property type="entry name" value="METALLOPROTEASE"/>
    <property type="match status" value="1"/>
</dbReference>
<gene>
    <name evidence="4" type="ORF">DT076_00335</name>
</gene>
<dbReference type="Pfam" id="PF00675">
    <property type="entry name" value="Peptidase_M16"/>
    <property type="match status" value="1"/>
</dbReference>
<accession>A0A367YYI7</accession>
<feature type="domain" description="Peptidase M16 N-terminal" evidence="2">
    <location>
        <begin position="29"/>
        <end position="176"/>
    </location>
</feature>
<evidence type="ECO:0000256" key="1">
    <source>
        <dbReference type="ARBA" id="ARBA00007261"/>
    </source>
</evidence>
<dbReference type="EMBL" id="QOUI01000001">
    <property type="protein sequence ID" value="RCK70975.1"/>
    <property type="molecule type" value="Genomic_DNA"/>
</dbReference>
<evidence type="ECO:0000259" key="2">
    <source>
        <dbReference type="Pfam" id="PF00675"/>
    </source>
</evidence>
<sequence>MCPVPPPPAAPTTLDYPVAQHTLANGLRVVVSPDSAAPAVTVNLWYDVGSRHEAPGRSGFAHLFEHVMFQGSANVARSEHIALVQGCGGTANATTWFDRTNYFQTVPVGAFELAVWLEADRLGTLLDALTQESLDNQREVVKEEKRQRYDNVPYGDVLERMVALTFPADHPYGHTTIGSMADLDAASLDDVRDFFRTHYLPSNAVLTVVGDVTVERALAVVERELGGLSDAVRPPHPRPAPLPPISGEPHQEVRADLPADAVHLSWRLPALDTDVFDALDLALGVLGDGQTARLHQRLVRREQLAESATAASLGLIGGTSFGYLAARARDGVGIDRVTDTLLAELERLRADGPTPEELDRVKAQHERAWLQALSRIDARADHLGRAATLLGDPTEVNRRVARVRAITPDQVHQAAAAWLDPASRATLVHLRENR</sequence>
<reference evidence="4 5" key="1">
    <citation type="submission" date="2018-07" db="EMBL/GenBank/DDBJ databases">
        <title>Desertimonas flava gen. nov. sp. nov.</title>
        <authorList>
            <person name="Liu S."/>
        </authorList>
    </citation>
    <scope>NUCLEOTIDE SEQUENCE [LARGE SCALE GENOMIC DNA]</scope>
    <source>
        <strain evidence="4 5">16Sb5-5</strain>
    </source>
</reference>
<comment type="caution">
    <text evidence="4">The sequence shown here is derived from an EMBL/GenBank/DDBJ whole genome shotgun (WGS) entry which is preliminary data.</text>
</comment>
<dbReference type="InterPro" id="IPR050361">
    <property type="entry name" value="MPP/UQCRC_Complex"/>
</dbReference>
<dbReference type="Gene3D" id="3.30.830.10">
    <property type="entry name" value="Metalloenzyme, LuxS/M16 peptidase-like"/>
    <property type="match status" value="2"/>
</dbReference>
<dbReference type="InterPro" id="IPR011765">
    <property type="entry name" value="Pept_M16_N"/>
</dbReference>
<evidence type="ECO:0000259" key="3">
    <source>
        <dbReference type="Pfam" id="PF05193"/>
    </source>
</evidence>
<dbReference type="InterPro" id="IPR007863">
    <property type="entry name" value="Peptidase_M16_C"/>
</dbReference>
<protein>
    <submittedName>
        <fullName evidence="4">Insulinase family protein</fullName>
    </submittedName>
</protein>
<evidence type="ECO:0000313" key="4">
    <source>
        <dbReference type="EMBL" id="RCK70975.1"/>
    </source>
</evidence>
<proteinExistence type="inferred from homology"/>
<feature type="domain" description="Peptidase M16 C-terminal" evidence="3">
    <location>
        <begin position="187"/>
        <end position="364"/>
    </location>
</feature>
<dbReference type="Proteomes" id="UP000252770">
    <property type="component" value="Unassembled WGS sequence"/>
</dbReference>